<dbReference type="NCBIfam" id="TIGR00042">
    <property type="entry name" value="RdgB/HAM1 family non-canonical purine NTP pyrophosphatase"/>
    <property type="match status" value="1"/>
</dbReference>
<comment type="catalytic activity">
    <reaction evidence="7">
        <text>XTP + H2O = XMP + diphosphate + H(+)</text>
        <dbReference type="Rhea" id="RHEA:28610"/>
        <dbReference type="ChEBI" id="CHEBI:15377"/>
        <dbReference type="ChEBI" id="CHEBI:15378"/>
        <dbReference type="ChEBI" id="CHEBI:33019"/>
        <dbReference type="ChEBI" id="CHEBI:57464"/>
        <dbReference type="ChEBI" id="CHEBI:61314"/>
        <dbReference type="EC" id="3.6.1.66"/>
    </reaction>
</comment>
<accession>A0ABT0A3J0</accession>
<dbReference type="RefSeq" id="WP_243319997.1">
    <property type="nucleotide sequence ID" value="NZ_JALGCL010000001.1"/>
</dbReference>
<comment type="function">
    <text evidence="7">Pyrophosphatase that catalyzes the hydrolysis of nucleoside triphosphates to their monophosphate derivatives, with a high preference for the non-canonical purine nucleotides XTP (xanthosine triphosphate), dITP (deoxyinosine triphosphate) and ITP. Seems to function as a house-cleaning enzyme that removes non-canonical purine nucleotides from the nucleotide pool, thus preventing their incorporation into DNA/RNA and avoiding chromosomal lesions.</text>
</comment>
<keyword evidence="4 7" id="KW-0378">Hydrolase</keyword>
<dbReference type="CDD" id="cd00515">
    <property type="entry name" value="HAM1"/>
    <property type="match status" value="1"/>
</dbReference>
<sequence>MGSGEVPGANLHSDPISELVLASGNAGKLAELRQLLGDGGASLRAQSEFGVVDVEETGLTFVENALLKARHAARATGLPALGDDSGLCVDALGGAPGLHSARYGGGHGDAMRNIARLLRELDGVPEAARTARFHCVLVLLRTPDDPQPVIAEGSWHGRILAAPRGAHGFGYDPVFLDPENACSAAELEPAIKNAISHRGRALAVLKQRLPEIL</sequence>
<keyword evidence="5 7" id="KW-0460">Magnesium</keyword>
<evidence type="ECO:0000256" key="3">
    <source>
        <dbReference type="ARBA" id="ARBA00022741"/>
    </source>
</evidence>
<dbReference type="PANTHER" id="PTHR11067:SF9">
    <property type="entry name" value="INOSINE TRIPHOSPHATE PYROPHOSPHATASE"/>
    <property type="match status" value="1"/>
</dbReference>
<feature type="binding site" evidence="7">
    <location>
        <begin position="169"/>
        <end position="172"/>
    </location>
    <ligand>
        <name>substrate</name>
    </ligand>
</feature>
<dbReference type="SUPFAM" id="SSF52972">
    <property type="entry name" value="ITPase-like"/>
    <property type="match status" value="1"/>
</dbReference>
<protein>
    <recommendedName>
        <fullName evidence="7">dITP/XTP pyrophosphatase</fullName>
        <ecNumber evidence="7">3.6.1.66</ecNumber>
    </recommendedName>
    <alternativeName>
        <fullName evidence="7">Non-canonical purine NTP pyrophosphatase</fullName>
    </alternativeName>
    <alternativeName>
        <fullName evidence="7">Non-standard purine NTP pyrophosphatase</fullName>
    </alternativeName>
    <alternativeName>
        <fullName evidence="7">Nucleoside-triphosphate diphosphatase</fullName>
    </alternativeName>
    <alternativeName>
        <fullName evidence="7">Nucleoside-triphosphate pyrophosphatase</fullName>
        <shortName evidence="7">NTPase</shortName>
    </alternativeName>
</protein>
<comment type="cofactor">
    <cofactor evidence="7">
        <name>Mg(2+)</name>
        <dbReference type="ChEBI" id="CHEBI:18420"/>
    </cofactor>
    <text evidence="7">Binds 1 Mg(2+) ion per subunit.</text>
</comment>
<keyword evidence="6 7" id="KW-0546">Nucleotide metabolism</keyword>
<evidence type="ECO:0000313" key="9">
    <source>
        <dbReference type="EMBL" id="MCJ0825555.1"/>
    </source>
</evidence>
<evidence type="ECO:0000256" key="6">
    <source>
        <dbReference type="ARBA" id="ARBA00023080"/>
    </source>
</evidence>
<feature type="binding site" evidence="7">
    <location>
        <begin position="23"/>
        <end position="28"/>
    </location>
    <ligand>
        <name>substrate</name>
    </ligand>
</feature>
<feature type="binding site" evidence="7">
    <location>
        <begin position="197"/>
        <end position="198"/>
    </location>
    <ligand>
        <name>substrate</name>
    </ligand>
</feature>
<dbReference type="EMBL" id="JALGCL010000001">
    <property type="protein sequence ID" value="MCJ0825555.1"/>
    <property type="molecule type" value="Genomic_DNA"/>
</dbReference>
<comment type="caution">
    <text evidence="9">The sequence shown here is derived from an EMBL/GenBank/DDBJ whole genome shotgun (WGS) entry which is preliminary data.</text>
</comment>
<evidence type="ECO:0000256" key="5">
    <source>
        <dbReference type="ARBA" id="ARBA00022842"/>
    </source>
</evidence>
<dbReference type="Proteomes" id="UP001165423">
    <property type="component" value="Unassembled WGS sequence"/>
</dbReference>
<comment type="subunit">
    <text evidence="7">Homodimer.</text>
</comment>
<evidence type="ECO:0000313" key="10">
    <source>
        <dbReference type="Proteomes" id="UP001165423"/>
    </source>
</evidence>
<name>A0ABT0A3J0_9GAMM</name>
<dbReference type="EC" id="3.6.1.66" evidence="7"/>
<dbReference type="Gene3D" id="3.90.950.10">
    <property type="match status" value="1"/>
</dbReference>
<evidence type="ECO:0000256" key="2">
    <source>
        <dbReference type="ARBA" id="ARBA00022723"/>
    </source>
</evidence>
<keyword evidence="10" id="KW-1185">Reference proteome</keyword>
<reference evidence="9 10" key="1">
    <citation type="submission" date="2022-03" db="EMBL/GenBank/DDBJ databases">
        <title>Luteimonas soily sp. nov., a novel bacterium isolated from the soil.</title>
        <authorList>
            <person name="Zhang X."/>
        </authorList>
    </citation>
    <scope>NUCLEOTIDE SEQUENCE [LARGE SCALE GENOMIC DNA]</scope>
    <source>
        <strain evidence="9 10">50</strain>
    </source>
</reference>
<evidence type="ECO:0000256" key="1">
    <source>
        <dbReference type="ARBA" id="ARBA00008023"/>
    </source>
</evidence>
<keyword evidence="3 7" id="KW-0547">Nucleotide-binding</keyword>
<comment type="catalytic activity">
    <reaction evidence="7">
        <text>ITP + H2O = IMP + diphosphate + H(+)</text>
        <dbReference type="Rhea" id="RHEA:29399"/>
        <dbReference type="ChEBI" id="CHEBI:15377"/>
        <dbReference type="ChEBI" id="CHEBI:15378"/>
        <dbReference type="ChEBI" id="CHEBI:33019"/>
        <dbReference type="ChEBI" id="CHEBI:58053"/>
        <dbReference type="ChEBI" id="CHEBI:61402"/>
        <dbReference type="EC" id="3.6.1.66"/>
    </reaction>
</comment>
<feature type="binding site" evidence="7">
    <location>
        <position position="84"/>
    </location>
    <ligand>
        <name>Mg(2+)</name>
        <dbReference type="ChEBI" id="CHEBI:18420"/>
    </ligand>
</feature>
<organism evidence="9 10">
    <name type="scientific">Cognatiluteimonas sedimenti</name>
    <dbReference type="NCBI Taxonomy" id="2927791"/>
    <lineage>
        <taxon>Bacteria</taxon>
        <taxon>Pseudomonadati</taxon>
        <taxon>Pseudomonadota</taxon>
        <taxon>Gammaproteobacteria</taxon>
        <taxon>Lysobacterales</taxon>
        <taxon>Lysobacteraceae</taxon>
        <taxon>Cognatiluteimonas</taxon>
    </lineage>
</organism>
<proteinExistence type="inferred from homology"/>
<dbReference type="Pfam" id="PF01725">
    <property type="entry name" value="Ham1p_like"/>
    <property type="match status" value="1"/>
</dbReference>
<evidence type="ECO:0000256" key="8">
    <source>
        <dbReference type="RuleBase" id="RU003781"/>
    </source>
</evidence>
<dbReference type="InterPro" id="IPR020922">
    <property type="entry name" value="dITP/XTP_pyrophosphatase"/>
</dbReference>
<evidence type="ECO:0000256" key="4">
    <source>
        <dbReference type="ARBA" id="ARBA00022801"/>
    </source>
</evidence>
<comment type="catalytic activity">
    <reaction evidence="7">
        <text>dITP + H2O = dIMP + diphosphate + H(+)</text>
        <dbReference type="Rhea" id="RHEA:28342"/>
        <dbReference type="ChEBI" id="CHEBI:15377"/>
        <dbReference type="ChEBI" id="CHEBI:15378"/>
        <dbReference type="ChEBI" id="CHEBI:33019"/>
        <dbReference type="ChEBI" id="CHEBI:61194"/>
        <dbReference type="ChEBI" id="CHEBI:61382"/>
        <dbReference type="EC" id="3.6.1.66"/>
    </reaction>
</comment>
<keyword evidence="2 7" id="KW-0479">Metal-binding</keyword>
<gene>
    <name evidence="9" type="primary">rdgB</name>
    <name evidence="9" type="ORF">MQC88_06210</name>
</gene>
<feature type="binding site" evidence="7">
    <location>
        <position position="85"/>
    </location>
    <ligand>
        <name>substrate</name>
    </ligand>
</feature>
<dbReference type="HAMAP" id="MF_01405">
    <property type="entry name" value="Non_canon_purine_NTPase"/>
    <property type="match status" value="1"/>
</dbReference>
<feature type="active site" description="Proton acceptor" evidence="7">
    <location>
        <position position="84"/>
    </location>
</feature>
<feature type="binding site" evidence="7">
    <location>
        <position position="55"/>
    </location>
    <ligand>
        <name>Mg(2+)</name>
        <dbReference type="ChEBI" id="CHEBI:18420"/>
    </ligand>
</feature>
<dbReference type="PANTHER" id="PTHR11067">
    <property type="entry name" value="INOSINE TRIPHOSPHATE PYROPHOSPHATASE/HAM1 PROTEIN"/>
    <property type="match status" value="1"/>
</dbReference>
<comment type="similarity">
    <text evidence="1 7 8">Belongs to the HAM1 NTPase family.</text>
</comment>
<dbReference type="InterPro" id="IPR002637">
    <property type="entry name" value="RdgB/HAM1"/>
</dbReference>
<dbReference type="InterPro" id="IPR029001">
    <property type="entry name" value="ITPase-like_fam"/>
</dbReference>
<feature type="binding site" evidence="7">
    <location>
        <position position="192"/>
    </location>
    <ligand>
        <name>substrate</name>
    </ligand>
</feature>
<evidence type="ECO:0000256" key="7">
    <source>
        <dbReference type="HAMAP-Rule" id="MF_01405"/>
    </source>
</evidence>